<dbReference type="Proteomes" id="UP001281761">
    <property type="component" value="Unassembled WGS sequence"/>
</dbReference>
<feature type="compositionally biased region" description="Basic and acidic residues" evidence="1">
    <location>
        <begin position="123"/>
        <end position="134"/>
    </location>
</feature>
<accession>A0ABQ9YCY0</accession>
<protein>
    <submittedName>
        <fullName evidence="2">Uncharacterized protein</fullName>
    </submittedName>
</protein>
<evidence type="ECO:0000313" key="3">
    <source>
        <dbReference type="Proteomes" id="UP001281761"/>
    </source>
</evidence>
<feature type="region of interest" description="Disordered" evidence="1">
    <location>
        <begin position="123"/>
        <end position="142"/>
    </location>
</feature>
<dbReference type="EMBL" id="JARBJD010000015">
    <property type="protein sequence ID" value="KAK2961616.1"/>
    <property type="molecule type" value="Genomic_DNA"/>
</dbReference>
<organism evidence="2 3">
    <name type="scientific">Blattamonas nauphoetae</name>
    <dbReference type="NCBI Taxonomy" id="2049346"/>
    <lineage>
        <taxon>Eukaryota</taxon>
        <taxon>Metamonada</taxon>
        <taxon>Preaxostyla</taxon>
        <taxon>Oxymonadida</taxon>
        <taxon>Blattamonas</taxon>
    </lineage>
</organism>
<keyword evidence="3" id="KW-1185">Reference proteome</keyword>
<comment type="caution">
    <text evidence="2">The sequence shown here is derived from an EMBL/GenBank/DDBJ whole genome shotgun (WGS) entry which is preliminary data.</text>
</comment>
<evidence type="ECO:0000256" key="1">
    <source>
        <dbReference type="SAM" id="MobiDB-lite"/>
    </source>
</evidence>
<sequence>MSRNADCQDQTADQNGGQSACEWETAEYLTAIQSMFGVLRTMFGFRHVWKDDNLAGKGRSIRTCLESDLDELPTRCAIAESCGLVSILSDIVSSHSSVGMRSIATSLLALIQNALGSRDIQKTEHHPLNSRQDDTSTTPPRNDVNEQLDELRTAMCNLTTQMAEQHEVVSSWMMKYDSILNHLDDKRKSDLLREYRFQRWSKTGADAVEVFDEDFIIKTGKTFRLRQRPENEETNFIPQTLFSPIISSDVAQLSFTVTHSCFGFRFGAVSAHLVDTGTQNDIWDEGHGIAVWKRDYEPPAVFQANAAAPRQKTKEIVLESDCRDGRRTLKLWDDGAVHSTFFSNLSLPCRFAITLLHSSVSVKINSLRFTAKPTLKGGTKEINSSSHTISSLARNSGSSEEEMLLITRSNGTT</sequence>
<gene>
    <name evidence="2" type="ORF">BLNAU_3414</name>
</gene>
<proteinExistence type="predicted"/>
<name>A0ABQ9YCY0_9EUKA</name>
<evidence type="ECO:0000313" key="2">
    <source>
        <dbReference type="EMBL" id="KAK2961616.1"/>
    </source>
</evidence>
<reference evidence="2 3" key="1">
    <citation type="journal article" date="2022" name="bioRxiv">
        <title>Genomics of Preaxostyla Flagellates Illuminates Evolutionary Transitions and the Path Towards Mitochondrial Loss.</title>
        <authorList>
            <person name="Novak L.V.F."/>
            <person name="Treitli S.C."/>
            <person name="Pyrih J."/>
            <person name="Halakuc P."/>
            <person name="Pipaliya S.V."/>
            <person name="Vacek V."/>
            <person name="Brzon O."/>
            <person name="Soukal P."/>
            <person name="Eme L."/>
            <person name="Dacks J.B."/>
            <person name="Karnkowska A."/>
            <person name="Elias M."/>
            <person name="Hampl V."/>
        </authorList>
    </citation>
    <scope>NUCLEOTIDE SEQUENCE [LARGE SCALE GENOMIC DNA]</scope>
    <source>
        <strain evidence="2">NAU3</strain>
        <tissue evidence="2">Gut</tissue>
    </source>
</reference>